<comment type="similarity">
    <text evidence="1">Belongs to the Fur family.</text>
</comment>
<feature type="binding site" evidence="7">
    <location>
        <position position="126"/>
    </location>
    <ligand>
        <name>Zn(2+)</name>
        <dbReference type="ChEBI" id="CHEBI:29105"/>
    </ligand>
</feature>
<dbReference type="InterPro" id="IPR002481">
    <property type="entry name" value="FUR"/>
</dbReference>
<dbReference type="GO" id="GO:0003700">
    <property type="term" value="F:DNA-binding transcription factor activity"/>
    <property type="evidence" value="ECO:0007669"/>
    <property type="project" value="InterPro"/>
</dbReference>
<dbReference type="InterPro" id="IPR036390">
    <property type="entry name" value="WH_DNA-bd_sf"/>
</dbReference>
<gene>
    <name evidence="8" type="ORF">EDX97_07670</name>
</gene>
<feature type="binding site" evidence="7">
    <location>
        <position position="123"/>
    </location>
    <ligand>
        <name>Zn(2+)</name>
        <dbReference type="ChEBI" id="CHEBI:29105"/>
    </ligand>
</feature>
<feature type="binding site" evidence="7">
    <location>
        <position position="85"/>
    </location>
    <ligand>
        <name>Zn(2+)</name>
        <dbReference type="ChEBI" id="CHEBI:29105"/>
    </ligand>
</feature>
<feature type="binding site" evidence="7">
    <location>
        <position position="82"/>
    </location>
    <ligand>
        <name>Zn(2+)</name>
        <dbReference type="ChEBI" id="CHEBI:29105"/>
    </ligand>
</feature>
<evidence type="ECO:0000256" key="3">
    <source>
        <dbReference type="ARBA" id="ARBA00022833"/>
    </source>
</evidence>
<keyword evidence="7" id="KW-0479">Metal-binding</keyword>
<protein>
    <submittedName>
        <fullName evidence="8">Transcriptional repressor</fullName>
    </submittedName>
</protein>
<evidence type="ECO:0000256" key="2">
    <source>
        <dbReference type="ARBA" id="ARBA00022491"/>
    </source>
</evidence>
<evidence type="ECO:0000256" key="6">
    <source>
        <dbReference type="ARBA" id="ARBA00023163"/>
    </source>
</evidence>
<dbReference type="Gene3D" id="1.10.10.10">
    <property type="entry name" value="Winged helix-like DNA-binding domain superfamily/Winged helix DNA-binding domain"/>
    <property type="match status" value="1"/>
</dbReference>
<evidence type="ECO:0000256" key="5">
    <source>
        <dbReference type="ARBA" id="ARBA00023125"/>
    </source>
</evidence>
<keyword evidence="3 7" id="KW-0862">Zinc</keyword>
<dbReference type="Gene3D" id="3.30.1490.190">
    <property type="match status" value="1"/>
</dbReference>
<keyword evidence="6" id="KW-0804">Transcription</keyword>
<sequence length="136" mass="15555">MATLKYTRQREAILENIKHRTDHPTADDVYQDVSKTFPNISLGTVYRNLSVLTDLGVIRRLSTGIGADHYDGNMIPHNHFICQKCGRVYDMEDDLDVTEIQKRASRHFKGQITGCSINFYGTCESCLEKSQSRNRN</sequence>
<dbReference type="SUPFAM" id="SSF46785">
    <property type="entry name" value="Winged helix' DNA-binding domain"/>
    <property type="match status" value="1"/>
</dbReference>
<dbReference type="Pfam" id="PF01475">
    <property type="entry name" value="FUR"/>
    <property type="match status" value="1"/>
</dbReference>
<dbReference type="InterPro" id="IPR036388">
    <property type="entry name" value="WH-like_DNA-bd_sf"/>
</dbReference>
<dbReference type="CDD" id="cd07153">
    <property type="entry name" value="Fur_like"/>
    <property type="match status" value="1"/>
</dbReference>
<keyword evidence="2" id="KW-0678">Repressor</keyword>
<reference evidence="8 9" key="1">
    <citation type="submission" date="2018-11" db="EMBL/GenBank/DDBJ databases">
        <title>Clostridium sp. nov., a member of the family Erysipelotrichaceae isolated from pig faeces.</title>
        <authorList>
            <person name="Chang Y.-H."/>
        </authorList>
    </citation>
    <scope>NUCLEOTIDE SEQUENCE [LARGE SCALE GENOMIC DNA]</scope>
    <source>
        <strain evidence="8 9">YH-panp20</strain>
    </source>
</reference>
<comment type="cofactor">
    <cofactor evidence="7">
        <name>Zn(2+)</name>
        <dbReference type="ChEBI" id="CHEBI:29105"/>
    </cofactor>
    <text evidence="7">Binds 1 zinc ion per subunit.</text>
</comment>
<dbReference type="AlphaFoldDB" id="A0A3N0I0U8"/>
<name>A0A3N0I0U8_9FIRM</name>
<dbReference type="EMBL" id="RJQC01000002">
    <property type="protein sequence ID" value="RNM30649.1"/>
    <property type="molecule type" value="Genomic_DNA"/>
</dbReference>
<dbReference type="PANTHER" id="PTHR33202:SF7">
    <property type="entry name" value="FERRIC UPTAKE REGULATION PROTEIN"/>
    <property type="match status" value="1"/>
</dbReference>
<dbReference type="RefSeq" id="WP_128520556.1">
    <property type="nucleotide sequence ID" value="NZ_CAUWBR010000001.1"/>
</dbReference>
<accession>A0A3N0I0U8</accession>
<dbReference type="Proteomes" id="UP000276568">
    <property type="component" value="Unassembled WGS sequence"/>
</dbReference>
<proteinExistence type="inferred from homology"/>
<dbReference type="GO" id="GO:0000976">
    <property type="term" value="F:transcription cis-regulatory region binding"/>
    <property type="evidence" value="ECO:0007669"/>
    <property type="project" value="TreeGrafter"/>
</dbReference>
<keyword evidence="4" id="KW-0805">Transcription regulation</keyword>
<evidence type="ECO:0000313" key="8">
    <source>
        <dbReference type="EMBL" id="RNM30649.1"/>
    </source>
</evidence>
<dbReference type="GO" id="GO:0045892">
    <property type="term" value="P:negative regulation of DNA-templated transcription"/>
    <property type="evidence" value="ECO:0007669"/>
    <property type="project" value="TreeGrafter"/>
</dbReference>
<dbReference type="GO" id="GO:1900376">
    <property type="term" value="P:regulation of secondary metabolite biosynthetic process"/>
    <property type="evidence" value="ECO:0007669"/>
    <property type="project" value="TreeGrafter"/>
</dbReference>
<comment type="caution">
    <text evidence="8">The sequence shown here is derived from an EMBL/GenBank/DDBJ whole genome shotgun (WGS) entry which is preliminary data.</text>
</comment>
<dbReference type="InterPro" id="IPR043135">
    <property type="entry name" value="Fur_C"/>
</dbReference>
<keyword evidence="9" id="KW-1185">Reference proteome</keyword>
<organism evidence="8 9">
    <name type="scientific">Absicoccus porci</name>
    <dbReference type="NCBI Taxonomy" id="2486576"/>
    <lineage>
        <taxon>Bacteria</taxon>
        <taxon>Bacillati</taxon>
        <taxon>Bacillota</taxon>
        <taxon>Erysipelotrichia</taxon>
        <taxon>Erysipelotrichales</taxon>
        <taxon>Erysipelotrichaceae</taxon>
        <taxon>Absicoccus</taxon>
    </lineage>
</organism>
<evidence type="ECO:0000313" key="9">
    <source>
        <dbReference type="Proteomes" id="UP000276568"/>
    </source>
</evidence>
<evidence type="ECO:0000256" key="4">
    <source>
        <dbReference type="ARBA" id="ARBA00023015"/>
    </source>
</evidence>
<evidence type="ECO:0000256" key="1">
    <source>
        <dbReference type="ARBA" id="ARBA00007957"/>
    </source>
</evidence>
<evidence type="ECO:0000256" key="7">
    <source>
        <dbReference type="PIRSR" id="PIRSR602481-1"/>
    </source>
</evidence>
<dbReference type="GO" id="GO:0008270">
    <property type="term" value="F:zinc ion binding"/>
    <property type="evidence" value="ECO:0007669"/>
    <property type="project" value="TreeGrafter"/>
</dbReference>
<dbReference type="PANTHER" id="PTHR33202">
    <property type="entry name" value="ZINC UPTAKE REGULATION PROTEIN"/>
    <property type="match status" value="1"/>
</dbReference>
<keyword evidence="5" id="KW-0238">DNA-binding</keyword>
<dbReference type="OrthoDB" id="8659436at2"/>